<dbReference type="Gene3D" id="3.30.565.10">
    <property type="entry name" value="Histidine kinase-like ATPase, C-terminal domain"/>
    <property type="match status" value="1"/>
</dbReference>
<dbReference type="CDD" id="cd00082">
    <property type="entry name" value="HisKA"/>
    <property type="match status" value="1"/>
</dbReference>
<dbReference type="PROSITE" id="PS50109">
    <property type="entry name" value="HIS_KIN"/>
    <property type="match status" value="1"/>
</dbReference>
<dbReference type="Pfam" id="PF02518">
    <property type="entry name" value="HATPase_c"/>
    <property type="match status" value="1"/>
</dbReference>
<evidence type="ECO:0000259" key="7">
    <source>
        <dbReference type="PROSITE" id="PS50109"/>
    </source>
</evidence>
<dbReference type="InterPro" id="IPR036097">
    <property type="entry name" value="HisK_dim/P_sf"/>
</dbReference>
<dbReference type="PRINTS" id="PR00344">
    <property type="entry name" value="BCTRLSENSOR"/>
</dbReference>
<dbReference type="EMBL" id="CAEZYR010000111">
    <property type="protein sequence ID" value="CAB4761713.1"/>
    <property type="molecule type" value="Genomic_DNA"/>
</dbReference>
<keyword evidence="4" id="KW-0808">Transferase</keyword>
<evidence type="ECO:0000256" key="6">
    <source>
        <dbReference type="ARBA" id="ARBA00023012"/>
    </source>
</evidence>
<sequence length="406" mass="44389">MGYVLAAIAFSVALAVAIVARRMQQRTVRRLIDVVEHLGEAAPGRPRGDLAMARLERSVQRVRERDDRVQRAELRLELALSEMTQGAVVCDEQGIVVFRNAYAQSFVGARHGEALVEAAVRELLEMARGGVPCDREVELYGPPRRTLVVHATPLRSGVGLLGAIAVIDDVTETQRIDSIRRDFVANVSHELKTPIGALALLAETLAGESDVGIVQRLSERVRMESFRVSNMVDDLLTLSRIEGNDAPNIDEFGIDLLVREGVDRVHPVAEQRSVTITVGAIDGSLRFIGDRRQISSALSNLLENAVKYSEPGATVDARVVTNEHEMAIVVQDQGIGIPRSELERIFERFYRVDKARSRETGGSGLGLSIARHVARNHGGDVTVVSREGEGSTFALLLPRPVQGDHP</sequence>
<dbReference type="Gene3D" id="1.10.287.130">
    <property type="match status" value="1"/>
</dbReference>
<dbReference type="GO" id="GO:0005886">
    <property type="term" value="C:plasma membrane"/>
    <property type="evidence" value="ECO:0007669"/>
    <property type="project" value="TreeGrafter"/>
</dbReference>
<name>A0A6J6USI1_9ZZZZ</name>
<dbReference type="EC" id="2.7.13.3" evidence="2"/>
<evidence type="ECO:0000313" key="11">
    <source>
        <dbReference type="EMBL" id="CAB4989558.1"/>
    </source>
</evidence>
<dbReference type="SMART" id="SM00388">
    <property type="entry name" value="HisKA"/>
    <property type="match status" value="1"/>
</dbReference>
<evidence type="ECO:0000256" key="3">
    <source>
        <dbReference type="ARBA" id="ARBA00022553"/>
    </source>
</evidence>
<dbReference type="EMBL" id="CAFABA010000052">
    <property type="protein sequence ID" value="CAB4830514.1"/>
    <property type="molecule type" value="Genomic_DNA"/>
</dbReference>
<dbReference type="CDD" id="cd00075">
    <property type="entry name" value="HATPase"/>
    <property type="match status" value="1"/>
</dbReference>
<keyword evidence="6" id="KW-0902">Two-component regulatory system</keyword>
<dbReference type="InterPro" id="IPR035965">
    <property type="entry name" value="PAS-like_dom_sf"/>
</dbReference>
<dbReference type="GO" id="GO:0004721">
    <property type="term" value="F:phosphoprotein phosphatase activity"/>
    <property type="evidence" value="ECO:0007669"/>
    <property type="project" value="TreeGrafter"/>
</dbReference>
<evidence type="ECO:0000313" key="10">
    <source>
        <dbReference type="EMBL" id="CAB4891746.1"/>
    </source>
</evidence>
<dbReference type="Pfam" id="PF00512">
    <property type="entry name" value="HisKA"/>
    <property type="match status" value="1"/>
</dbReference>
<organism evidence="8">
    <name type="scientific">freshwater metagenome</name>
    <dbReference type="NCBI Taxonomy" id="449393"/>
    <lineage>
        <taxon>unclassified sequences</taxon>
        <taxon>metagenomes</taxon>
        <taxon>ecological metagenomes</taxon>
    </lineage>
</organism>
<feature type="domain" description="Histidine kinase" evidence="7">
    <location>
        <begin position="186"/>
        <end position="401"/>
    </location>
</feature>
<dbReference type="FunFam" id="3.30.565.10:FF:000006">
    <property type="entry name" value="Sensor histidine kinase WalK"/>
    <property type="match status" value="1"/>
</dbReference>
<protein>
    <recommendedName>
        <fullName evidence="2">histidine kinase</fullName>
        <ecNumber evidence="2">2.7.13.3</ecNumber>
    </recommendedName>
</protein>
<accession>A0A6J6USI1</accession>
<keyword evidence="3" id="KW-0597">Phosphoprotein</keyword>
<evidence type="ECO:0000256" key="1">
    <source>
        <dbReference type="ARBA" id="ARBA00000085"/>
    </source>
</evidence>
<dbReference type="InterPro" id="IPR004358">
    <property type="entry name" value="Sig_transdc_His_kin-like_C"/>
</dbReference>
<dbReference type="GO" id="GO:0000155">
    <property type="term" value="F:phosphorelay sensor kinase activity"/>
    <property type="evidence" value="ECO:0007669"/>
    <property type="project" value="InterPro"/>
</dbReference>
<dbReference type="Gene3D" id="3.30.450.20">
    <property type="entry name" value="PAS domain"/>
    <property type="match status" value="1"/>
</dbReference>
<dbReference type="SMART" id="SM00387">
    <property type="entry name" value="HATPase_c"/>
    <property type="match status" value="1"/>
</dbReference>
<dbReference type="InterPro" id="IPR050351">
    <property type="entry name" value="BphY/WalK/GraS-like"/>
</dbReference>
<evidence type="ECO:0000313" key="8">
    <source>
        <dbReference type="EMBL" id="CAB4761713.1"/>
    </source>
</evidence>
<dbReference type="EMBL" id="CAFBMH010000006">
    <property type="protein sequence ID" value="CAB4891746.1"/>
    <property type="molecule type" value="Genomic_DNA"/>
</dbReference>
<reference evidence="8" key="1">
    <citation type="submission" date="2020-05" db="EMBL/GenBank/DDBJ databases">
        <authorList>
            <person name="Chiriac C."/>
            <person name="Salcher M."/>
            <person name="Ghai R."/>
            <person name="Kavagutti S V."/>
        </authorList>
    </citation>
    <scope>NUCLEOTIDE SEQUENCE</scope>
</reference>
<dbReference type="PANTHER" id="PTHR45453">
    <property type="entry name" value="PHOSPHATE REGULON SENSOR PROTEIN PHOR"/>
    <property type="match status" value="1"/>
</dbReference>
<dbReference type="PANTHER" id="PTHR45453:SF1">
    <property type="entry name" value="PHOSPHATE REGULON SENSOR PROTEIN PHOR"/>
    <property type="match status" value="1"/>
</dbReference>
<dbReference type="AlphaFoldDB" id="A0A6J6USI1"/>
<dbReference type="EMBL" id="CAFBOS010000041">
    <property type="protein sequence ID" value="CAB4989558.1"/>
    <property type="molecule type" value="Genomic_DNA"/>
</dbReference>
<keyword evidence="5" id="KW-0418">Kinase</keyword>
<dbReference type="GO" id="GO:0016036">
    <property type="term" value="P:cellular response to phosphate starvation"/>
    <property type="evidence" value="ECO:0007669"/>
    <property type="project" value="TreeGrafter"/>
</dbReference>
<gene>
    <name evidence="8" type="ORF">UFOPK2754_02452</name>
    <name evidence="9" type="ORF">UFOPK3139_01413</name>
    <name evidence="10" type="ORF">UFOPK3543_00324</name>
    <name evidence="11" type="ORF">UFOPK3967_00909</name>
</gene>
<comment type="catalytic activity">
    <reaction evidence="1">
        <text>ATP + protein L-histidine = ADP + protein N-phospho-L-histidine.</text>
        <dbReference type="EC" id="2.7.13.3"/>
    </reaction>
</comment>
<dbReference type="SUPFAM" id="SSF47384">
    <property type="entry name" value="Homodimeric domain of signal transducing histidine kinase"/>
    <property type="match status" value="1"/>
</dbReference>
<dbReference type="InterPro" id="IPR003594">
    <property type="entry name" value="HATPase_dom"/>
</dbReference>
<dbReference type="SUPFAM" id="SSF55785">
    <property type="entry name" value="PYP-like sensor domain (PAS domain)"/>
    <property type="match status" value="1"/>
</dbReference>
<evidence type="ECO:0000313" key="9">
    <source>
        <dbReference type="EMBL" id="CAB4830514.1"/>
    </source>
</evidence>
<dbReference type="InterPro" id="IPR036890">
    <property type="entry name" value="HATPase_C_sf"/>
</dbReference>
<dbReference type="SUPFAM" id="SSF55874">
    <property type="entry name" value="ATPase domain of HSP90 chaperone/DNA topoisomerase II/histidine kinase"/>
    <property type="match status" value="1"/>
</dbReference>
<evidence type="ECO:0000256" key="2">
    <source>
        <dbReference type="ARBA" id="ARBA00012438"/>
    </source>
</evidence>
<dbReference type="InterPro" id="IPR005467">
    <property type="entry name" value="His_kinase_dom"/>
</dbReference>
<proteinExistence type="predicted"/>
<evidence type="ECO:0000256" key="5">
    <source>
        <dbReference type="ARBA" id="ARBA00022777"/>
    </source>
</evidence>
<evidence type="ECO:0000256" key="4">
    <source>
        <dbReference type="ARBA" id="ARBA00022679"/>
    </source>
</evidence>
<dbReference type="InterPro" id="IPR003661">
    <property type="entry name" value="HisK_dim/P_dom"/>
</dbReference>